<dbReference type="PANTHER" id="PTHR10094">
    <property type="entry name" value="STEROL CARRIER PROTEIN 2 SCP-2 FAMILY PROTEIN"/>
    <property type="match status" value="1"/>
</dbReference>
<dbReference type="Proteomes" id="UP000612746">
    <property type="component" value="Unassembled WGS sequence"/>
</dbReference>
<evidence type="ECO:0000313" key="3">
    <source>
        <dbReference type="Proteomes" id="UP000612746"/>
    </source>
</evidence>
<organism evidence="2 3">
    <name type="scientific">Umbelopsis vinacea</name>
    <dbReference type="NCBI Taxonomy" id="44442"/>
    <lineage>
        <taxon>Eukaryota</taxon>
        <taxon>Fungi</taxon>
        <taxon>Fungi incertae sedis</taxon>
        <taxon>Mucoromycota</taxon>
        <taxon>Mucoromycotina</taxon>
        <taxon>Umbelopsidomycetes</taxon>
        <taxon>Umbelopsidales</taxon>
        <taxon>Umbelopsidaceae</taxon>
        <taxon>Umbelopsis</taxon>
    </lineage>
</organism>
<sequence>MSTEDIVTPGFQSSELLANLKDALQNGLSAEDKAKLLKQVNGVFEFVIKNSEGKEQIFTIDLRKDGEGELYKGKGKAKPSVSITIKDNDFIDLASGKLNGQKAYMTGKLKARGQLMLAMKLDSVFKQVIDTQVDKSKL</sequence>
<protein>
    <recommendedName>
        <fullName evidence="1">SCP2 domain-containing protein</fullName>
    </recommendedName>
</protein>
<proteinExistence type="predicted"/>
<evidence type="ECO:0000313" key="2">
    <source>
        <dbReference type="EMBL" id="KAG2178481.1"/>
    </source>
</evidence>
<name>A0A8H7PQY9_9FUNG</name>
<dbReference type="InterPro" id="IPR036527">
    <property type="entry name" value="SCP2_sterol-bd_dom_sf"/>
</dbReference>
<dbReference type="EMBL" id="JAEPRA010000011">
    <property type="protein sequence ID" value="KAG2178481.1"/>
    <property type="molecule type" value="Genomic_DNA"/>
</dbReference>
<dbReference type="GO" id="GO:0005829">
    <property type="term" value="C:cytosol"/>
    <property type="evidence" value="ECO:0007669"/>
    <property type="project" value="TreeGrafter"/>
</dbReference>
<dbReference type="OrthoDB" id="10265837at2759"/>
<dbReference type="FunFam" id="3.30.1050.10:FF:000001">
    <property type="entry name" value="Putative Non-specific lipid-transfer protein"/>
    <property type="match status" value="1"/>
</dbReference>
<comment type="caution">
    <text evidence="2">The sequence shown here is derived from an EMBL/GenBank/DDBJ whole genome shotgun (WGS) entry which is preliminary data.</text>
</comment>
<dbReference type="Gene3D" id="3.30.1050.10">
    <property type="entry name" value="SCP2 sterol-binding domain"/>
    <property type="match status" value="1"/>
</dbReference>
<gene>
    <name evidence="2" type="ORF">INT44_001633</name>
</gene>
<keyword evidence="3" id="KW-1185">Reference proteome</keyword>
<evidence type="ECO:0000259" key="1">
    <source>
        <dbReference type="Pfam" id="PF02036"/>
    </source>
</evidence>
<feature type="domain" description="SCP2" evidence="1">
    <location>
        <begin position="23"/>
        <end position="126"/>
    </location>
</feature>
<dbReference type="InterPro" id="IPR003033">
    <property type="entry name" value="SCP2_sterol-bd_dom"/>
</dbReference>
<reference evidence="2" key="1">
    <citation type="submission" date="2020-12" db="EMBL/GenBank/DDBJ databases">
        <title>Metabolic potential, ecology and presence of endohyphal bacteria is reflected in genomic diversity of Mucoromycotina.</title>
        <authorList>
            <person name="Muszewska A."/>
            <person name="Okrasinska A."/>
            <person name="Steczkiewicz K."/>
            <person name="Drgas O."/>
            <person name="Orlowska M."/>
            <person name="Perlinska-Lenart U."/>
            <person name="Aleksandrzak-Piekarczyk T."/>
            <person name="Szatraj K."/>
            <person name="Zielenkiewicz U."/>
            <person name="Pilsyk S."/>
            <person name="Malc E."/>
            <person name="Mieczkowski P."/>
            <person name="Kruszewska J.S."/>
            <person name="Biernat P."/>
            <person name="Pawlowska J."/>
        </authorList>
    </citation>
    <scope>NUCLEOTIDE SEQUENCE</scope>
    <source>
        <strain evidence="2">WA0000051536</strain>
    </source>
</reference>
<dbReference type="Pfam" id="PF02036">
    <property type="entry name" value="SCP2"/>
    <property type="match status" value="1"/>
</dbReference>
<accession>A0A8H7PQY9</accession>
<dbReference type="SUPFAM" id="SSF55718">
    <property type="entry name" value="SCP-like"/>
    <property type="match status" value="1"/>
</dbReference>
<dbReference type="AlphaFoldDB" id="A0A8H7PQY9"/>
<dbReference type="PANTHER" id="PTHR10094:SF25">
    <property type="entry name" value="SCP2 STEROL-BINDING DOMAIN-CONTAINING PROTEIN 1"/>
    <property type="match status" value="1"/>
</dbReference>